<keyword evidence="7 9" id="KW-0503">Monooxygenase</keyword>
<evidence type="ECO:0000256" key="3">
    <source>
        <dbReference type="ARBA" id="ARBA00022617"/>
    </source>
</evidence>
<dbReference type="InterPro" id="IPR036396">
    <property type="entry name" value="Cyt_P450_sf"/>
</dbReference>
<dbReference type="GO" id="GO:0005506">
    <property type="term" value="F:iron ion binding"/>
    <property type="evidence" value="ECO:0007669"/>
    <property type="project" value="InterPro"/>
</dbReference>
<reference evidence="12" key="1">
    <citation type="submission" date="2022-07" db="EMBL/GenBank/DDBJ databases">
        <title>Genome Sequence of Leucocoprinus birnbaumii.</title>
        <authorList>
            <person name="Buettner E."/>
        </authorList>
    </citation>
    <scope>NUCLEOTIDE SEQUENCE</scope>
    <source>
        <strain evidence="12">VT141</strain>
    </source>
</reference>
<dbReference type="PRINTS" id="PR00463">
    <property type="entry name" value="EP450I"/>
</dbReference>
<keyword evidence="13" id="KW-1185">Reference proteome</keyword>
<proteinExistence type="inferred from homology"/>
<feature type="compositionally biased region" description="Acidic residues" evidence="10">
    <location>
        <begin position="659"/>
        <end position="669"/>
    </location>
</feature>
<dbReference type="GO" id="GO:0020037">
    <property type="term" value="F:heme binding"/>
    <property type="evidence" value="ECO:0007669"/>
    <property type="project" value="InterPro"/>
</dbReference>
<protein>
    <recommendedName>
        <fullName evidence="14">Cytochrome P450</fullName>
    </recommendedName>
</protein>
<dbReference type="GO" id="GO:0004497">
    <property type="term" value="F:monooxygenase activity"/>
    <property type="evidence" value="ECO:0007669"/>
    <property type="project" value="UniProtKB-KW"/>
</dbReference>
<dbReference type="PANTHER" id="PTHR24287:SF1">
    <property type="entry name" value="P450, PUTATIVE (EUROFUNG)-RELATED"/>
    <property type="match status" value="1"/>
</dbReference>
<evidence type="ECO:0000256" key="10">
    <source>
        <dbReference type="SAM" id="MobiDB-lite"/>
    </source>
</evidence>
<dbReference type="GO" id="GO:0016705">
    <property type="term" value="F:oxidoreductase activity, acting on paired donors, with incorporation or reduction of molecular oxygen"/>
    <property type="evidence" value="ECO:0007669"/>
    <property type="project" value="InterPro"/>
</dbReference>
<organism evidence="12 13">
    <name type="scientific">Leucocoprinus birnbaumii</name>
    <dbReference type="NCBI Taxonomy" id="56174"/>
    <lineage>
        <taxon>Eukaryota</taxon>
        <taxon>Fungi</taxon>
        <taxon>Dikarya</taxon>
        <taxon>Basidiomycota</taxon>
        <taxon>Agaricomycotina</taxon>
        <taxon>Agaricomycetes</taxon>
        <taxon>Agaricomycetidae</taxon>
        <taxon>Agaricales</taxon>
        <taxon>Agaricineae</taxon>
        <taxon>Agaricaceae</taxon>
        <taxon>Leucocoprinus</taxon>
    </lineage>
</organism>
<dbReference type="PROSITE" id="PS00086">
    <property type="entry name" value="CYTOCHROME_P450"/>
    <property type="match status" value="1"/>
</dbReference>
<keyword evidence="5 9" id="KW-0560">Oxidoreductase</keyword>
<accession>A0AAD5YMX6</accession>
<comment type="similarity">
    <text evidence="2 9">Belongs to the cytochrome P450 family.</text>
</comment>
<dbReference type="InterPro" id="IPR017972">
    <property type="entry name" value="Cyt_P450_CS"/>
</dbReference>
<dbReference type="Proteomes" id="UP001213000">
    <property type="component" value="Unassembled WGS sequence"/>
</dbReference>
<evidence type="ECO:0000313" key="12">
    <source>
        <dbReference type="EMBL" id="KAJ3562238.1"/>
    </source>
</evidence>
<feature type="transmembrane region" description="Helical" evidence="11">
    <location>
        <begin position="6"/>
        <end position="31"/>
    </location>
</feature>
<evidence type="ECO:0000256" key="6">
    <source>
        <dbReference type="ARBA" id="ARBA00023004"/>
    </source>
</evidence>
<dbReference type="PANTHER" id="PTHR24287">
    <property type="entry name" value="P450, PUTATIVE (EUROFUNG)-RELATED"/>
    <property type="match status" value="1"/>
</dbReference>
<evidence type="ECO:0000313" key="13">
    <source>
        <dbReference type="Proteomes" id="UP001213000"/>
    </source>
</evidence>
<dbReference type="EMBL" id="JANIEX010000894">
    <property type="protein sequence ID" value="KAJ3562238.1"/>
    <property type="molecule type" value="Genomic_DNA"/>
</dbReference>
<keyword evidence="6 8" id="KW-0408">Iron</keyword>
<dbReference type="InterPro" id="IPR002401">
    <property type="entry name" value="Cyt_P450_E_grp-I"/>
</dbReference>
<feature type="binding site" description="axial binding residue" evidence="8">
    <location>
        <position position="510"/>
    </location>
    <ligand>
        <name>heme</name>
        <dbReference type="ChEBI" id="CHEBI:30413"/>
    </ligand>
    <ligandPart>
        <name>Fe</name>
        <dbReference type="ChEBI" id="CHEBI:18248"/>
    </ligandPart>
</feature>
<dbReference type="CDD" id="cd11063">
    <property type="entry name" value="CYP52"/>
    <property type="match status" value="1"/>
</dbReference>
<gene>
    <name evidence="12" type="ORF">NP233_g9700</name>
</gene>
<evidence type="ECO:0000256" key="2">
    <source>
        <dbReference type="ARBA" id="ARBA00010617"/>
    </source>
</evidence>
<comment type="cofactor">
    <cofactor evidence="1 8">
        <name>heme</name>
        <dbReference type="ChEBI" id="CHEBI:30413"/>
    </cofactor>
</comment>
<name>A0AAD5YMX6_9AGAR</name>
<keyword evidence="11" id="KW-0812">Transmembrane</keyword>
<dbReference type="Gene3D" id="1.10.630.10">
    <property type="entry name" value="Cytochrome P450"/>
    <property type="match status" value="1"/>
</dbReference>
<feature type="compositionally biased region" description="Basic and acidic residues" evidence="10">
    <location>
        <begin position="670"/>
        <end position="679"/>
    </location>
</feature>
<dbReference type="InterPro" id="IPR047146">
    <property type="entry name" value="Cyt_P450_E_CYP52_fungi"/>
</dbReference>
<keyword evidence="11" id="KW-0472">Membrane</keyword>
<keyword evidence="4 8" id="KW-0479">Metal-binding</keyword>
<comment type="caution">
    <text evidence="12">The sequence shown here is derived from an EMBL/GenBank/DDBJ whole genome shotgun (WGS) entry which is preliminary data.</text>
</comment>
<evidence type="ECO:0000256" key="5">
    <source>
        <dbReference type="ARBA" id="ARBA00023002"/>
    </source>
</evidence>
<dbReference type="InterPro" id="IPR001128">
    <property type="entry name" value="Cyt_P450"/>
</dbReference>
<sequence length="679" mass="76867">MGISPGFVFIGRSLAQFLLPCIITFGTLVVITDRLALSFPKPILVLLSVIPRLAYLFVKPSIDNRRNTKTAKTLGAILPPHIDVKSSEVAGKLVANLKTGYPVELFNEWTRQFGQTYRFTVGLDERYFTTEPDHVKAILATQFDAFEKGPAVFDQLKSLLGAGVFNSDGEMWKFHRSITRPFFSRERISDFEIFDRHADDALKQAKIRLAEGYPIDFQDLVSRFTLDSATEFLFRNDVHSLGAGLPYPDHPSPLAKANSITFENHPSNSFVKAFVGGQDVISLRGRMGTFWPLKEITGDAVSPLRQEVDRFVEPFVVEGLRRKQEKTGGTKASESETLLDYLVDQTPDTQVIKDELVNLLVASRDTTASLLTFSLYMLIEHPDINRRLREEILSIVGPKSRPSYDDIRDMKYLRAFLNEVLRLYPAVPINSRTSSKPVILSPSAGTDAPIFVPADRRVIYSVFLMHRRTDLWGPDALEFDPDRFLDERLSKYLLKNPFIFTPFNAGPRICLGQQFAYNEASFFLVRLLQQFSSFSLDLDGQPADSLPPKSWAGKQGPQGRDRVRPASHLTIDIDGNWHLASIRTQVANFAIAVSVTVSYWFLAIDELLHRRREPRLNAQILGHSQPLHQFHLPSRRQLQDRSPVIGRGFRICDRFTEGTEFDSSDDDSEADHSRENEAQ</sequence>
<keyword evidence="3 8" id="KW-0349">Heme</keyword>
<evidence type="ECO:0000256" key="7">
    <source>
        <dbReference type="ARBA" id="ARBA00023033"/>
    </source>
</evidence>
<evidence type="ECO:0000256" key="1">
    <source>
        <dbReference type="ARBA" id="ARBA00001971"/>
    </source>
</evidence>
<evidence type="ECO:0000256" key="8">
    <source>
        <dbReference type="PIRSR" id="PIRSR602401-1"/>
    </source>
</evidence>
<evidence type="ECO:0000256" key="4">
    <source>
        <dbReference type="ARBA" id="ARBA00022723"/>
    </source>
</evidence>
<dbReference type="AlphaFoldDB" id="A0AAD5YMX6"/>
<evidence type="ECO:0008006" key="14">
    <source>
        <dbReference type="Google" id="ProtNLM"/>
    </source>
</evidence>
<dbReference type="Pfam" id="PF00067">
    <property type="entry name" value="p450"/>
    <property type="match status" value="1"/>
</dbReference>
<feature type="region of interest" description="Disordered" evidence="10">
    <location>
        <begin position="658"/>
        <end position="679"/>
    </location>
</feature>
<evidence type="ECO:0000256" key="9">
    <source>
        <dbReference type="RuleBase" id="RU000461"/>
    </source>
</evidence>
<dbReference type="PRINTS" id="PR00385">
    <property type="entry name" value="P450"/>
</dbReference>
<keyword evidence="11" id="KW-1133">Transmembrane helix</keyword>
<evidence type="ECO:0000256" key="11">
    <source>
        <dbReference type="SAM" id="Phobius"/>
    </source>
</evidence>
<dbReference type="SUPFAM" id="SSF48264">
    <property type="entry name" value="Cytochrome P450"/>
    <property type="match status" value="1"/>
</dbReference>